<evidence type="ECO:0000313" key="2">
    <source>
        <dbReference type="Proteomes" id="UP001597391"/>
    </source>
</evidence>
<protein>
    <submittedName>
        <fullName evidence="1">F390 synthetase-related protein</fullName>
    </submittedName>
</protein>
<dbReference type="SUPFAM" id="SSF56801">
    <property type="entry name" value="Acetyl-CoA synthetase-like"/>
    <property type="match status" value="1"/>
</dbReference>
<accession>A0ABW5XBQ5</accession>
<dbReference type="EMBL" id="JBHUOP010000001">
    <property type="protein sequence ID" value="MFD2839108.1"/>
    <property type="molecule type" value="Genomic_DNA"/>
</dbReference>
<dbReference type="Proteomes" id="UP001597391">
    <property type="component" value="Unassembled WGS sequence"/>
</dbReference>
<reference evidence="2" key="1">
    <citation type="journal article" date="2019" name="Int. J. Syst. Evol. Microbiol.">
        <title>The Global Catalogue of Microorganisms (GCM) 10K type strain sequencing project: providing services to taxonomists for standard genome sequencing and annotation.</title>
        <authorList>
            <consortium name="The Broad Institute Genomics Platform"/>
            <consortium name="The Broad Institute Genome Sequencing Center for Infectious Disease"/>
            <person name="Wu L."/>
            <person name="Ma J."/>
        </authorList>
    </citation>
    <scope>NUCLEOTIDE SEQUENCE [LARGE SCALE GENOMIC DNA]</scope>
    <source>
        <strain evidence="2">KCTC 33576</strain>
    </source>
</reference>
<comment type="caution">
    <text evidence="1">The sequence shown here is derived from an EMBL/GenBank/DDBJ whole genome shotgun (WGS) entry which is preliminary data.</text>
</comment>
<dbReference type="InterPro" id="IPR012685">
    <property type="entry name" value="CHP02304_F390_synth-rel"/>
</dbReference>
<name>A0ABW5XBQ5_9MICO</name>
<dbReference type="RefSeq" id="WP_377464528.1">
    <property type="nucleotide sequence ID" value="NZ_JBHUOP010000001.1"/>
</dbReference>
<dbReference type="InterPro" id="IPR042099">
    <property type="entry name" value="ANL_N_sf"/>
</dbReference>
<dbReference type="NCBIfam" id="TIGR02304">
    <property type="entry name" value="aden_form_hyp"/>
    <property type="match status" value="1"/>
</dbReference>
<dbReference type="PANTHER" id="PTHR36932:SF1">
    <property type="entry name" value="CAPSULAR POLYSACCHARIDE BIOSYNTHESIS PROTEIN"/>
    <property type="match status" value="1"/>
</dbReference>
<dbReference type="PANTHER" id="PTHR36932">
    <property type="entry name" value="CAPSULAR POLYSACCHARIDE BIOSYNTHESIS PROTEIN"/>
    <property type="match status" value="1"/>
</dbReference>
<gene>
    <name evidence="1" type="ORF">ACFSYH_00775</name>
</gene>
<organism evidence="1 2">
    <name type="scientific">Populibacterium corticicola</name>
    <dbReference type="NCBI Taxonomy" id="1812826"/>
    <lineage>
        <taxon>Bacteria</taxon>
        <taxon>Bacillati</taxon>
        <taxon>Actinomycetota</taxon>
        <taxon>Actinomycetes</taxon>
        <taxon>Micrococcales</taxon>
        <taxon>Jonesiaceae</taxon>
        <taxon>Populibacterium</taxon>
    </lineage>
</organism>
<evidence type="ECO:0000313" key="1">
    <source>
        <dbReference type="EMBL" id="MFD2839108.1"/>
    </source>
</evidence>
<proteinExistence type="predicted"/>
<dbReference type="Gene3D" id="3.40.50.12780">
    <property type="entry name" value="N-terminal domain of ligase-like"/>
    <property type="match status" value="1"/>
</dbReference>
<sequence>MSGFTEQLAFKLGVVRHFARVRWGARYRDVAALRKAQLAGLRRQVRFWEENSPYIAEHLRVTQSGCGAASDIESLAGSGAKLGSRGSAVPAFIVENSAQDAALRELVETLPVMDKPTMMDHFNELNTAGLDRDTALEVAIRSEKDRDFSADMDGISVGLSSGTSGHRGLFVVSKAERAEWAGTILALALPKGKILGHKIALFLRAGNQLYDSIGSRAVHFEYFDIYKPLTENLAALNALQPTILVAPPSVLRDIAAAQEAGTISVAPQKIFTAAEVLEPIDERYFKRVFKHDIIHQIYQCTEGLLGVTCQYGTMHLNEDAAIFEKQYVDSHRFIPIVTDYRRTTQPIVRYRLGDILVEKQGKCLCGNPATAIDRIEGRSGDTLELTDADDYSATIYADMVSRAMLYADGVEEYRIVQREPGAIDVYLRPQSGVARLVCEDSVHTELTVLLNRFNLGQLTINYHTYTRDTSAKMRRVERAFLS</sequence>
<dbReference type="InterPro" id="IPR053158">
    <property type="entry name" value="CapK_Type1_Caps_Biosynth"/>
</dbReference>
<keyword evidence="2" id="KW-1185">Reference proteome</keyword>